<evidence type="ECO:0000313" key="3">
    <source>
        <dbReference type="Proteomes" id="UP000250140"/>
    </source>
</evidence>
<feature type="compositionally biased region" description="Basic residues" evidence="1">
    <location>
        <begin position="71"/>
        <end position="86"/>
    </location>
</feature>
<protein>
    <submittedName>
        <fullName evidence="2">Uncharacterized protein</fullName>
    </submittedName>
</protein>
<gene>
    <name evidence="2" type="ORF">AOQ84DRAFT_76034</name>
</gene>
<organism evidence="2 3">
    <name type="scientific">Glonium stellatum</name>
    <dbReference type="NCBI Taxonomy" id="574774"/>
    <lineage>
        <taxon>Eukaryota</taxon>
        <taxon>Fungi</taxon>
        <taxon>Dikarya</taxon>
        <taxon>Ascomycota</taxon>
        <taxon>Pezizomycotina</taxon>
        <taxon>Dothideomycetes</taxon>
        <taxon>Pleosporomycetidae</taxon>
        <taxon>Gloniales</taxon>
        <taxon>Gloniaceae</taxon>
        <taxon>Glonium</taxon>
    </lineage>
</organism>
<evidence type="ECO:0000256" key="1">
    <source>
        <dbReference type="SAM" id="MobiDB-lite"/>
    </source>
</evidence>
<feature type="compositionally biased region" description="Basic and acidic residues" evidence="1">
    <location>
        <begin position="149"/>
        <end position="168"/>
    </location>
</feature>
<feature type="region of interest" description="Disordered" evidence="1">
    <location>
        <begin position="68"/>
        <end position="100"/>
    </location>
</feature>
<evidence type="ECO:0000313" key="2">
    <source>
        <dbReference type="EMBL" id="OCL06483.1"/>
    </source>
</evidence>
<proteinExistence type="predicted"/>
<dbReference type="EMBL" id="KV750060">
    <property type="protein sequence ID" value="OCL06483.1"/>
    <property type="molecule type" value="Genomic_DNA"/>
</dbReference>
<sequence length="194" mass="21675">MTENGPSLTAPSARCAVATPHLIPQRSPGILMPPYPEMDLPRRRAHSQAAASSLLKPVSTMMMTEAIQRSNVHRRKNRAPSRRNQHTQRNQPPKSLDATNYRVFSLIERRISDPRRCSDAAFSAALQTAYPGRSSSNAPDNKRPKGIKRTTDERPKERPGGGRIKTQDMPDWASRQLDPADHLRVNFVNCGQSC</sequence>
<feature type="region of interest" description="Disordered" evidence="1">
    <location>
        <begin position="130"/>
        <end position="178"/>
    </location>
</feature>
<dbReference type="AlphaFoldDB" id="A0A8E2JR71"/>
<reference evidence="2 3" key="1">
    <citation type="journal article" date="2016" name="Nat. Commun.">
        <title>Ectomycorrhizal ecology is imprinted in the genome of the dominant symbiotic fungus Cenococcum geophilum.</title>
        <authorList>
            <consortium name="DOE Joint Genome Institute"/>
            <person name="Peter M."/>
            <person name="Kohler A."/>
            <person name="Ohm R.A."/>
            <person name="Kuo A."/>
            <person name="Krutzmann J."/>
            <person name="Morin E."/>
            <person name="Arend M."/>
            <person name="Barry K.W."/>
            <person name="Binder M."/>
            <person name="Choi C."/>
            <person name="Clum A."/>
            <person name="Copeland A."/>
            <person name="Grisel N."/>
            <person name="Haridas S."/>
            <person name="Kipfer T."/>
            <person name="LaButti K."/>
            <person name="Lindquist E."/>
            <person name="Lipzen A."/>
            <person name="Maire R."/>
            <person name="Meier B."/>
            <person name="Mihaltcheva S."/>
            <person name="Molinier V."/>
            <person name="Murat C."/>
            <person name="Poggeler S."/>
            <person name="Quandt C.A."/>
            <person name="Sperisen C."/>
            <person name="Tritt A."/>
            <person name="Tisserant E."/>
            <person name="Crous P.W."/>
            <person name="Henrissat B."/>
            <person name="Nehls U."/>
            <person name="Egli S."/>
            <person name="Spatafora J.W."/>
            <person name="Grigoriev I.V."/>
            <person name="Martin F.M."/>
        </authorList>
    </citation>
    <scope>NUCLEOTIDE SEQUENCE [LARGE SCALE GENOMIC DNA]</scope>
    <source>
        <strain evidence="2 3">CBS 207.34</strain>
    </source>
</reference>
<name>A0A8E2JR71_9PEZI</name>
<dbReference type="Proteomes" id="UP000250140">
    <property type="component" value="Unassembled WGS sequence"/>
</dbReference>
<keyword evidence="3" id="KW-1185">Reference proteome</keyword>
<accession>A0A8E2JR71</accession>